<dbReference type="GO" id="GO:0005829">
    <property type="term" value="C:cytosol"/>
    <property type="evidence" value="ECO:0007669"/>
    <property type="project" value="UniProtKB-ARBA"/>
</dbReference>
<evidence type="ECO:0000256" key="10">
    <source>
        <dbReference type="ARBA" id="ARBA00049014"/>
    </source>
</evidence>
<keyword evidence="7" id="KW-0829">Tyrosine-protein kinase</keyword>
<keyword evidence="16" id="KW-1185">Reference proteome</keyword>
<evidence type="ECO:0000256" key="13">
    <source>
        <dbReference type="SAM" id="MobiDB-lite"/>
    </source>
</evidence>
<reference evidence="15" key="1">
    <citation type="submission" date="2021-12" db="EMBL/GenBank/DDBJ databases">
        <authorList>
            <person name="Martin H S."/>
        </authorList>
    </citation>
    <scope>NUCLEOTIDE SEQUENCE</scope>
</reference>
<dbReference type="EMBL" id="OV170223">
    <property type="protein sequence ID" value="CAH0722192.1"/>
    <property type="molecule type" value="Genomic_DNA"/>
</dbReference>
<feature type="compositionally biased region" description="Low complexity" evidence="13">
    <location>
        <begin position="377"/>
        <end position="403"/>
    </location>
</feature>
<feature type="compositionally biased region" description="Pro residues" evidence="13">
    <location>
        <begin position="687"/>
        <end position="700"/>
    </location>
</feature>
<dbReference type="Proteomes" id="UP000838878">
    <property type="component" value="Chromosome 3"/>
</dbReference>
<comment type="catalytic activity">
    <reaction evidence="10">
        <text>L-seryl-[protein] + ATP = O-phospho-L-seryl-[protein] + ADP + H(+)</text>
        <dbReference type="Rhea" id="RHEA:17989"/>
        <dbReference type="Rhea" id="RHEA-COMP:9863"/>
        <dbReference type="Rhea" id="RHEA-COMP:11604"/>
        <dbReference type="ChEBI" id="CHEBI:15378"/>
        <dbReference type="ChEBI" id="CHEBI:29999"/>
        <dbReference type="ChEBI" id="CHEBI:30616"/>
        <dbReference type="ChEBI" id="CHEBI:83421"/>
        <dbReference type="ChEBI" id="CHEBI:456216"/>
        <dbReference type="EC" id="2.7.12.2"/>
    </reaction>
</comment>
<keyword evidence="3" id="KW-0808">Transferase</keyword>
<dbReference type="PROSITE" id="PS50011">
    <property type="entry name" value="PROTEIN_KINASE_DOM"/>
    <property type="match status" value="1"/>
</dbReference>
<dbReference type="Gene3D" id="1.10.510.10">
    <property type="entry name" value="Transferase(Phosphotransferase) domain 1"/>
    <property type="match status" value="1"/>
</dbReference>
<dbReference type="GO" id="GO:0004674">
    <property type="term" value="F:protein serine/threonine kinase activity"/>
    <property type="evidence" value="ECO:0007669"/>
    <property type="project" value="UniProtKB-KW"/>
</dbReference>
<dbReference type="FunFam" id="3.30.200.20:FF:000040">
    <property type="entry name" value="Dual specificity mitogen-activated protein kinase kinase"/>
    <property type="match status" value="1"/>
</dbReference>
<evidence type="ECO:0000256" key="2">
    <source>
        <dbReference type="ARBA" id="ARBA00022553"/>
    </source>
</evidence>
<evidence type="ECO:0000256" key="12">
    <source>
        <dbReference type="ARBA" id="ARBA00051693"/>
    </source>
</evidence>
<keyword evidence="1" id="KW-0723">Serine/threonine-protein kinase</keyword>
<evidence type="ECO:0000259" key="14">
    <source>
        <dbReference type="PROSITE" id="PS50011"/>
    </source>
</evidence>
<dbReference type="InterPro" id="IPR008271">
    <property type="entry name" value="Ser/Thr_kinase_AS"/>
</dbReference>
<dbReference type="SUPFAM" id="SSF56112">
    <property type="entry name" value="Protein kinase-like (PK-like)"/>
    <property type="match status" value="1"/>
</dbReference>
<comment type="catalytic activity">
    <reaction evidence="11">
        <text>L-threonyl-[protein] + ATP = O-phospho-L-threonyl-[protein] + ADP + H(+)</text>
        <dbReference type="Rhea" id="RHEA:46608"/>
        <dbReference type="Rhea" id="RHEA-COMP:11060"/>
        <dbReference type="Rhea" id="RHEA-COMP:11605"/>
        <dbReference type="ChEBI" id="CHEBI:15378"/>
        <dbReference type="ChEBI" id="CHEBI:30013"/>
        <dbReference type="ChEBI" id="CHEBI:30616"/>
        <dbReference type="ChEBI" id="CHEBI:61977"/>
        <dbReference type="ChEBI" id="CHEBI:456216"/>
        <dbReference type="EC" id="2.7.12.2"/>
    </reaction>
</comment>
<feature type="domain" description="Protein kinase" evidence="14">
    <location>
        <begin position="89"/>
        <end position="349"/>
    </location>
</feature>
<feature type="region of interest" description="Disordered" evidence="13">
    <location>
        <begin position="368"/>
        <end position="411"/>
    </location>
</feature>
<dbReference type="CDD" id="cd06618">
    <property type="entry name" value="PKc_MKK7"/>
    <property type="match status" value="1"/>
</dbReference>
<gene>
    <name evidence="15" type="ORF">BINO364_LOCUS8195</name>
</gene>
<dbReference type="PANTHER" id="PTHR47238">
    <property type="entry name" value="MITOGEN-ACTIVATED PROTEIN KINASE KINASE 5"/>
    <property type="match status" value="1"/>
</dbReference>
<organism evidence="15 16">
    <name type="scientific">Brenthis ino</name>
    <name type="common">lesser marbled fritillary</name>
    <dbReference type="NCBI Taxonomy" id="405034"/>
    <lineage>
        <taxon>Eukaryota</taxon>
        <taxon>Metazoa</taxon>
        <taxon>Ecdysozoa</taxon>
        <taxon>Arthropoda</taxon>
        <taxon>Hexapoda</taxon>
        <taxon>Insecta</taxon>
        <taxon>Pterygota</taxon>
        <taxon>Neoptera</taxon>
        <taxon>Endopterygota</taxon>
        <taxon>Lepidoptera</taxon>
        <taxon>Glossata</taxon>
        <taxon>Ditrysia</taxon>
        <taxon>Papilionoidea</taxon>
        <taxon>Nymphalidae</taxon>
        <taxon>Heliconiinae</taxon>
        <taxon>Argynnini</taxon>
        <taxon>Brenthis</taxon>
    </lineage>
</organism>
<dbReference type="GO" id="GO:0010508">
    <property type="term" value="P:positive regulation of autophagy"/>
    <property type="evidence" value="ECO:0007669"/>
    <property type="project" value="UniProtKB-ARBA"/>
</dbReference>
<keyword evidence="5" id="KW-0418">Kinase</keyword>
<feature type="compositionally biased region" description="Basic and acidic residues" evidence="13">
    <location>
        <begin position="1"/>
        <end position="20"/>
    </location>
</feature>
<sequence length="700" mass="77159">MSNIEGRLKDLQERIRREGLHNQGGLGAPKSGGTRRPRPPPMFSPRDIPAFPPRSKQAVDTEYQMQEVYKASGKLNVDGVEYKSHIDDLQQLGELGSGTCGHVVKMLHKSSGAVIAVKQMRRSGNSEETKRILMDLDVVVRSHDCPYIVRCLGCFVTDADVWICMELMASCFDKLLKRLGAPIPEAILGKVTVATVNALSYLKDKHGVIHRDVKPSNILLDERGNVKLCDFGISGRLVDSKAKTRSAGCAAYMAPERIDPPDPSRPDYDIRADVWSLGISLVELATGVFPYRDCQNDFEVLTKVIADDPPQLPEDSDFTPEFKSFVSQCLTKNYRQRPKYVKLLEHPFVVKSARNSVSVGTWYSSLPISGSQPKGPTGSTSFTGSTGSTTSTGSTHSVNSNNGVEIPVTPQPVRNFVTSSQYWTPEHATPTPARAWWASTASPGGSSSQPASLEADLSNHSPYPRRRTLDACASPPPAPARRVSADNRWRASPASSGNTSPIVLQRFYHQNQQRKSRVDLHSTPRHRSLSREHSTGRSPEPPPRTSRHHHMLGHEVNGSMELEPPPLHDRLHPPSPLLLSNDRLSEGRSQSLTRAELRNGFRSELAAVPPPKHHHDDQVVGGRWCAVARGGWVDVTCVRVGWLHSLAGLLKRRLSGYVKWHHVAARSPAPRHSHRWGTSESWSVPASPLPPRAPPPRPAD</sequence>
<dbReference type="GO" id="GO:0016477">
    <property type="term" value="P:cell migration"/>
    <property type="evidence" value="ECO:0007669"/>
    <property type="project" value="UniProtKB-ARBA"/>
</dbReference>
<dbReference type="GO" id="GO:0030707">
    <property type="term" value="P:follicle cell of egg chamber development"/>
    <property type="evidence" value="ECO:0007669"/>
    <property type="project" value="UniProtKB-ARBA"/>
</dbReference>
<dbReference type="PROSITE" id="PS00108">
    <property type="entry name" value="PROTEIN_KINASE_ST"/>
    <property type="match status" value="1"/>
</dbReference>
<dbReference type="OrthoDB" id="10252354at2759"/>
<comment type="catalytic activity">
    <reaction evidence="12">
        <text>L-tyrosyl-[protein] + ATP = O-phospho-L-tyrosyl-[protein] + ADP + H(+)</text>
        <dbReference type="Rhea" id="RHEA:10596"/>
        <dbReference type="Rhea" id="RHEA-COMP:10136"/>
        <dbReference type="Rhea" id="RHEA-COMP:20101"/>
        <dbReference type="ChEBI" id="CHEBI:15378"/>
        <dbReference type="ChEBI" id="CHEBI:30616"/>
        <dbReference type="ChEBI" id="CHEBI:46858"/>
        <dbReference type="ChEBI" id="CHEBI:61978"/>
        <dbReference type="ChEBI" id="CHEBI:456216"/>
        <dbReference type="EC" id="2.7.12.2"/>
    </reaction>
</comment>
<feature type="region of interest" description="Disordered" evidence="13">
    <location>
        <begin position="668"/>
        <end position="700"/>
    </location>
</feature>
<evidence type="ECO:0000256" key="7">
    <source>
        <dbReference type="ARBA" id="ARBA00023137"/>
    </source>
</evidence>
<dbReference type="Gene3D" id="3.30.200.20">
    <property type="entry name" value="Phosphorylase Kinase, domain 1"/>
    <property type="match status" value="1"/>
</dbReference>
<evidence type="ECO:0000256" key="9">
    <source>
        <dbReference type="ARBA" id="ARBA00038999"/>
    </source>
</evidence>
<dbReference type="GO" id="GO:0005524">
    <property type="term" value="F:ATP binding"/>
    <property type="evidence" value="ECO:0007669"/>
    <property type="project" value="UniProtKB-KW"/>
</dbReference>
<evidence type="ECO:0000256" key="4">
    <source>
        <dbReference type="ARBA" id="ARBA00022741"/>
    </source>
</evidence>
<evidence type="ECO:0000256" key="5">
    <source>
        <dbReference type="ARBA" id="ARBA00022777"/>
    </source>
</evidence>
<evidence type="ECO:0000313" key="15">
    <source>
        <dbReference type="EMBL" id="CAH0722192.1"/>
    </source>
</evidence>
<dbReference type="GO" id="GO:0051239">
    <property type="term" value="P:regulation of multicellular organismal process"/>
    <property type="evidence" value="ECO:0007669"/>
    <property type="project" value="UniProtKB-ARBA"/>
</dbReference>
<feature type="compositionally biased region" description="Polar residues" evidence="13">
    <location>
        <begin position="493"/>
        <end position="513"/>
    </location>
</feature>
<accession>A0A8J9UYY1</accession>
<evidence type="ECO:0000313" key="16">
    <source>
        <dbReference type="Proteomes" id="UP000838878"/>
    </source>
</evidence>
<evidence type="ECO:0000256" key="1">
    <source>
        <dbReference type="ARBA" id="ARBA00022527"/>
    </source>
</evidence>
<proteinExistence type="inferred from homology"/>
<dbReference type="Pfam" id="PF00069">
    <property type="entry name" value="Pkinase"/>
    <property type="match status" value="1"/>
</dbReference>
<evidence type="ECO:0000256" key="8">
    <source>
        <dbReference type="ARBA" id="ARBA00038035"/>
    </source>
</evidence>
<dbReference type="SMART" id="SM00220">
    <property type="entry name" value="S_TKc"/>
    <property type="match status" value="1"/>
</dbReference>
<keyword evidence="6" id="KW-0067">ATP-binding</keyword>
<feature type="compositionally biased region" description="Low complexity" evidence="13">
    <location>
        <begin position="436"/>
        <end position="452"/>
    </location>
</feature>
<dbReference type="EC" id="2.7.12.2" evidence="9"/>
<name>A0A8J9UYY1_9NEOP</name>
<dbReference type="GO" id="GO:0043068">
    <property type="term" value="P:positive regulation of programmed cell death"/>
    <property type="evidence" value="ECO:0007669"/>
    <property type="project" value="UniProtKB-ARBA"/>
</dbReference>
<feature type="non-terminal residue" evidence="15">
    <location>
        <position position="700"/>
    </location>
</feature>
<dbReference type="PANTHER" id="PTHR47238:SF2">
    <property type="entry name" value="DUAL SPECIFICITY MITOGEN-ACTIVATED PROTEIN KINASE KINASE HEMIPTEROUS"/>
    <property type="match status" value="1"/>
</dbReference>
<dbReference type="AlphaFoldDB" id="A0A8J9UYY1"/>
<dbReference type="FunFam" id="1.10.510.10:FF:000432">
    <property type="entry name" value="mitogen-activated protein kinase kinase 3"/>
    <property type="match status" value="1"/>
</dbReference>
<feature type="region of interest" description="Disordered" evidence="13">
    <location>
        <begin position="436"/>
        <end position="577"/>
    </location>
</feature>
<keyword evidence="4" id="KW-0547">Nucleotide-binding</keyword>
<keyword evidence="2" id="KW-0597">Phosphoprotein</keyword>
<dbReference type="GO" id="GO:0004708">
    <property type="term" value="F:MAP kinase kinase activity"/>
    <property type="evidence" value="ECO:0007669"/>
    <property type="project" value="UniProtKB-EC"/>
</dbReference>
<dbReference type="InterPro" id="IPR052468">
    <property type="entry name" value="Dual_spec_MAPK_kinase"/>
</dbReference>
<dbReference type="InterPro" id="IPR011009">
    <property type="entry name" value="Kinase-like_dom_sf"/>
</dbReference>
<evidence type="ECO:0000256" key="11">
    <source>
        <dbReference type="ARBA" id="ARBA00049299"/>
    </source>
</evidence>
<evidence type="ECO:0000256" key="3">
    <source>
        <dbReference type="ARBA" id="ARBA00022679"/>
    </source>
</evidence>
<dbReference type="GO" id="GO:0006950">
    <property type="term" value="P:response to stress"/>
    <property type="evidence" value="ECO:0007669"/>
    <property type="project" value="UniProtKB-ARBA"/>
</dbReference>
<dbReference type="InterPro" id="IPR000719">
    <property type="entry name" value="Prot_kinase_dom"/>
</dbReference>
<evidence type="ECO:0000256" key="6">
    <source>
        <dbReference type="ARBA" id="ARBA00022840"/>
    </source>
</evidence>
<dbReference type="GO" id="GO:0004713">
    <property type="term" value="F:protein tyrosine kinase activity"/>
    <property type="evidence" value="ECO:0007669"/>
    <property type="project" value="UniProtKB-KW"/>
</dbReference>
<feature type="region of interest" description="Disordered" evidence="13">
    <location>
        <begin position="1"/>
        <end position="54"/>
    </location>
</feature>
<protein>
    <recommendedName>
        <fullName evidence="9">mitogen-activated protein kinase kinase</fullName>
        <ecNumber evidence="9">2.7.12.2</ecNumber>
    </recommendedName>
</protein>
<comment type="similarity">
    <text evidence="8">Belongs to the protein kinase superfamily. STE Ser/Thr protein kinase family. MAP kinase kinase subfamily.</text>
</comment>